<evidence type="ECO:0000256" key="1">
    <source>
        <dbReference type="SAM" id="MobiDB-lite"/>
    </source>
</evidence>
<dbReference type="Proteomes" id="UP000812966">
    <property type="component" value="Unassembled WGS sequence"/>
</dbReference>
<accession>A0A8K0JGX1</accession>
<feature type="region of interest" description="Disordered" evidence="1">
    <location>
        <begin position="137"/>
        <end position="257"/>
    </location>
</feature>
<comment type="caution">
    <text evidence="2">The sequence shown here is derived from an EMBL/GenBank/DDBJ whole genome shotgun (WGS) entry which is preliminary data.</text>
</comment>
<keyword evidence="3" id="KW-1185">Reference proteome</keyword>
<gene>
    <name evidence="2" type="ORF">FFLO_06127</name>
</gene>
<sequence>MPSIHETPFLCKTFISSSPLDLHPGFSIDSLSPKLEHAVYVSPETTILNVLQRLWTTLPPTLRSHRARYNIKSLFSLDDRDRPGYLVWKTRHLADLSQQDVLRDNKSEDEHGSRSKTLGDCKFRSNDSLYITVHLPPSVSGPGPNAPGALFSIRGTAGRPDNKTSNGFTPSDAAGGGAPRGEGSWIDARKEHPPVPPGGNYYGRDRGERRNGGGGGGGGRGRPAPGGNDRYFDSRERSRSPPPRRGGNGARRPSPSY</sequence>
<evidence type="ECO:0000313" key="3">
    <source>
        <dbReference type="Proteomes" id="UP000812966"/>
    </source>
</evidence>
<dbReference type="InterPro" id="IPR042534">
    <property type="entry name" value="SAP18_sf"/>
</dbReference>
<feature type="compositionally biased region" description="Basic and acidic residues" evidence="1">
    <location>
        <begin position="230"/>
        <end position="239"/>
    </location>
</feature>
<name>A0A8K0JGX1_9TREE</name>
<organism evidence="2 3">
    <name type="scientific">Filobasidium floriforme</name>
    <dbReference type="NCBI Taxonomy" id="5210"/>
    <lineage>
        <taxon>Eukaryota</taxon>
        <taxon>Fungi</taxon>
        <taxon>Dikarya</taxon>
        <taxon>Basidiomycota</taxon>
        <taxon>Agaricomycotina</taxon>
        <taxon>Tremellomycetes</taxon>
        <taxon>Filobasidiales</taxon>
        <taxon>Filobasidiaceae</taxon>
        <taxon>Filobasidium</taxon>
    </lineage>
</organism>
<proteinExistence type="predicted"/>
<feature type="compositionally biased region" description="Gly residues" evidence="1">
    <location>
        <begin position="212"/>
        <end position="221"/>
    </location>
</feature>
<dbReference type="AlphaFoldDB" id="A0A8K0JGX1"/>
<reference evidence="2" key="1">
    <citation type="submission" date="2020-04" db="EMBL/GenBank/DDBJ databases">
        <title>Analysis of mating type loci in Filobasidium floriforme.</title>
        <authorList>
            <person name="Nowrousian M."/>
        </authorList>
    </citation>
    <scope>NUCLEOTIDE SEQUENCE</scope>
    <source>
        <strain evidence="2">CBS 6242</strain>
    </source>
</reference>
<dbReference type="EMBL" id="JABELV010000181">
    <property type="protein sequence ID" value="KAG7528473.1"/>
    <property type="molecule type" value="Genomic_DNA"/>
</dbReference>
<protein>
    <submittedName>
        <fullName evidence="2">Uncharacterized protein</fullName>
    </submittedName>
</protein>
<evidence type="ECO:0000313" key="2">
    <source>
        <dbReference type="EMBL" id="KAG7528473.1"/>
    </source>
</evidence>
<dbReference type="Gene3D" id="3.10.20.550">
    <property type="entry name" value="ASAP complex, SAP18 subunit"/>
    <property type="match status" value="1"/>
</dbReference>